<proteinExistence type="predicted"/>
<evidence type="ECO:0000313" key="3">
    <source>
        <dbReference type="Proteomes" id="UP001189429"/>
    </source>
</evidence>
<evidence type="ECO:0008006" key="4">
    <source>
        <dbReference type="Google" id="ProtNLM"/>
    </source>
</evidence>
<gene>
    <name evidence="2" type="ORF">PCOR1329_LOCUS17380</name>
</gene>
<name>A0ABN9R6J9_9DINO</name>
<feature type="compositionally biased region" description="Polar residues" evidence="1">
    <location>
        <begin position="15"/>
        <end position="42"/>
    </location>
</feature>
<accession>A0ABN9R6J9</accession>
<comment type="caution">
    <text evidence="2">The sequence shown here is derived from an EMBL/GenBank/DDBJ whole genome shotgun (WGS) entry which is preliminary data.</text>
</comment>
<organism evidence="2 3">
    <name type="scientific">Prorocentrum cordatum</name>
    <dbReference type="NCBI Taxonomy" id="2364126"/>
    <lineage>
        <taxon>Eukaryota</taxon>
        <taxon>Sar</taxon>
        <taxon>Alveolata</taxon>
        <taxon>Dinophyceae</taxon>
        <taxon>Prorocentrales</taxon>
        <taxon>Prorocentraceae</taxon>
        <taxon>Prorocentrum</taxon>
    </lineage>
</organism>
<reference evidence="2" key="1">
    <citation type="submission" date="2023-10" db="EMBL/GenBank/DDBJ databases">
        <authorList>
            <person name="Chen Y."/>
            <person name="Shah S."/>
            <person name="Dougan E. K."/>
            <person name="Thang M."/>
            <person name="Chan C."/>
        </authorList>
    </citation>
    <scope>NUCLEOTIDE SEQUENCE [LARGE SCALE GENOMIC DNA]</scope>
</reference>
<feature type="region of interest" description="Disordered" evidence="1">
    <location>
        <begin position="1"/>
        <end position="75"/>
    </location>
</feature>
<feature type="compositionally biased region" description="Gly residues" evidence="1">
    <location>
        <begin position="1"/>
        <end position="10"/>
    </location>
</feature>
<protein>
    <recommendedName>
        <fullName evidence="4">SH3 domain-containing protein</fullName>
    </recommendedName>
</protein>
<sequence length="147" mass="15343">AAPGGGGGGADWLSDASQGLSQTSERIQSGLTDMSRQLSEQLSAAGLGSWFEPSGRPAAGAAPAQPAPPPGDLPHRFLVVGRAGALVRERVELSSGEVYKIPEGGGTTFIALESTRTAEGTWRLRIEDPVRGWLSFKTDIVKRITSS</sequence>
<keyword evidence="3" id="KW-1185">Reference proteome</keyword>
<evidence type="ECO:0000256" key="1">
    <source>
        <dbReference type="SAM" id="MobiDB-lite"/>
    </source>
</evidence>
<dbReference type="Proteomes" id="UP001189429">
    <property type="component" value="Unassembled WGS sequence"/>
</dbReference>
<dbReference type="EMBL" id="CAUYUJ010005391">
    <property type="protein sequence ID" value="CAK0813474.1"/>
    <property type="molecule type" value="Genomic_DNA"/>
</dbReference>
<feature type="non-terminal residue" evidence="2">
    <location>
        <position position="1"/>
    </location>
</feature>
<evidence type="ECO:0000313" key="2">
    <source>
        <dbReference type="EMBL" id="CAK0813474.1"/>
    </source>
</evidence>